<dbReference type="SUPFAM" id="SSF53448">
    <property type="entry name" value="Nucleotide-diphospho-sugar transferases"/>
    <property type="match status" value="1"/>
</dbReference>
<sequence>MEAWGAVIVAAGKGTRMGTIQSKQYLPLCGKPVLVHTLEKFEQIEEVAEVVLVVGEQDVGLCRSYVTDYKLTKVKAVVAGGAERQDSVYRGLQELDSRWVMIHDGVRPLVSREAVTRCCQAAYRHGAAVLAVPVKDTIKQVNDQGVITGTPDRQSLWSIQTPQAFQRAQIVDALERAAADGFLGTDDAMAVERIGVQVAVAHGEYTNIKITTPEDLPMAELWLSGQK</sequence>
<evidence type="ECO:0000256" key="4">
    <source>
        <dbReference type="ARBA" id="ARBA00022679"/>
    </source>
</evidence>
<dbReference type="NCBIfam" id="TIGR00453">
    <property type="entry name" value="ispD"/>
    <property type="match status" value="1"/>
</dbReference>
<organism evidence="8 9">
    <name type="scientific">Paenibacillus roseus</name>
    <dbReference type="NCBI Taxonomy" id="2798579"/>
    <lineage>
        <taxon>Bacteria</taxon>
        <taxon>Bacillati</taxon>
        <taxon>Bacillota</taxon>
        <taxon>Bacilli</taxon>
        <taxon>Bacillales</taxon>
        <taxon>Paenibacillaceae</taxon>
        <taxon>Paenibacillus</taxon>
    </lineage>
</organism>
<keyword evidence="5 7" id="KW-0548">Nucleotidyltransferase</keyword>
<evidence type="ECO:0000256" key="2">
    <source>
        <dbReference type="ARBA" id="ARBA00004787"/>
    </source>
</evidence>
<dbReference type="InterPro" id="IPR029044">
    <property type="entry name" value="Nucleotide-diphossugar_trans"/>
</dbReference>
<dbReference type="GO" id="GO:0050518">
    <property type="term" value="F:2-C-methyl-D-erythritol 4-phosphate cytidylyltransferase activity"/>
    <property type="evidence" value="ECO:0007669"/>
    <property type="project" value="UniProtKB-UniRule"/>
</dbReference>
<dbReference type="GO" id="GO:0019288">
    <property type="term" value="P:isopentenyl diphosphate biosynthetic process, methylerythritol 4-phosphate pathway"/>
    <property type="evidence" value="ECO:0007669"/>
    <property type="project" value="UniProtKB-UniRule"/>
</dbReference>
<dbReference type="Gene3D" id="3.90.550.10">
    <property type="entry name" value="Spore Coat Polysaccharide Biosynthesis Protein SpsA, Chain A"/>
    <property type="match status" value="1"/>
</dbReference>
<reference evidence="8" key="1">
    <citation type="submission" date="2020-12" db="EMBL/GenBank/DDBJ databases">
        <authorList>
            <person name="Huq M.A."/>
        </authorList>
    </citation>
    <scope>NUCLEOTIDE SEQUENCE</scope>
    <source>
        <strain evidence="8">MAHUQ-46</strain>
    </source>
</reference>
<proteinExistence type="inferred from homology"/>
<name>A0A934IXC1_9BACL</name>
<evidence type="ECO:0000313" key="8">
    <source>
        <dbReference type="EMBL" id="MBJ6361006.1"/>
    </source>
</evidence>
<dbReference type="InterPro" id="IPR050088">
    <property type="entry name" value="IspD/TarI_cytidylyltransf_bact"/>
</dbReference>
<keyword evidence="6 7" id="KW-0414">Isoprene biosynthesis</keyword>
<feature type="site" description="Transition state stabilizer" evidence="7">
    <location>
        <position position="23"/>
    </location>
</feature>
<comment type="similarity">
    <text evidence="3 7">Belongs to the IspD/TarI cytidylyltransferase family. IspD subfamily.</text>
</comment>
<dbReference type="Pfam" id="PF01128">
    <property type="entry name" value="IspD"/>
    <property type="match status" value="1"/>
</dbReference>
<dbReference type="AlphaFoldDB" id="A0A934IXC1"/>
<feature type="site" description="Positions MEP for the nucleophilic attack" evidence="7">
    <location>
        <position position="209"/>
    </location>
</feature>
<dbReference type="PANTHER" id="PTHR32125">
    <property type="entry name" value="2-C-METHYL-D-ERYTHRITOL 4-PHOSPHATE CYTIDYLYLTRANSFERASE, CHLOROPLASTIC"/>
    <property type="match status" value="1"/>
</dbReference>
<feature type="site" description="Positions MEP for the nucleophilic attack" evidence="7">
    <location>
        <position position="153"/>
    </location>
</feature>
<dbReference type="HAMAP" id="MF_00108">
    <property type="entry name" value="IspD"/>
    <property type="match status" value="1"/>
</dbReference>
<gene>
    <name evidence="7 8" type="primary">ispD</name>
    <name evidence="8" type="ORF">JFN88_06695</name>
</gene>
<dbReference type="InterPro" id="IPR034683">
    <property type="entry name" value="IspD/TarI"/>
</dbReference>
<dbReference type="EC" id="2.7.7.60" evidence="7"/>
<keyword evidence="4 7" id="KW-0808">Transferase</keyword>
<dbReference type="InterPro" id="IPR018294">
    <property type="entry name" value="ISPD_synthase_CS"/>
</dbReference>
<evidence type="ECO:0000256" key="5">
    <source>
        <dbReference type="ARBA" id="ARBA00022695"/>
    </source>
</evidence>
<evidence type="ECO:0000256" key="6">
    <source>
        <dbReference type="ARBA" id="ARBA00023229"/>
    </source>
</evidence>
<accession>A0A934IXC1</accession>
<comment type="caution">
    <text evidence="8">The sequence shown here is derived from an EMBL/GenBank/DDBJ whole genome shotgun (WGS) entry which is preliminary data.</text>
</comment>
<evidence type="ECO:0000256" key="3">
    <source>
        <dbReference type="ARBA" id="ARBA00009789"/>
    </source>
</evidence>
<comment type="function">
    <text evidence="7">Catalyzes the formation of 4-diphosphocytidyl-2-C-methyl-D-erythritol from CTP and 2-C-methyl-D-erythritol 4-phosphate (MEP).</text>
</comment>
<comment type="pathway">
    <text evidence="2 7">Isoprenoid biosynthesis; isopentenyl diphosphate biosynthesis via DXP pathway; isopentenyl diphosphate from 1-deoxy-D-xylulose 5-phosphate: step 2/6.</text>
</comment>
<dbReference type="Proteomes" id="UP000640274">
    <property type="component" value="Unassembled WGS sequence"/>
</dbReference>
<dbReference type="FunFam" id="3.90.550.10:FF:000003">
    <property type="entry name" value="2-C-methyl-D-erythritol 4-phosphate cytidylyltransferase"/>
    <property type="match status" value="1"/>
</dbReference>
<comment type="catalytic activity">
    <reaction evidence="1 7">
        <text>2-C-methyl-D-erythritol 4-phosphate + CTP + H(+) = 4-CDP-2-C-methyl-D-erythritol + diphosphate</text>
        <dbReference type="Rhea" id="RHEA:13429"/>
        <dbReference type="ChEBI" id="CHEBI:15378"/>
        <dbReference type="ChEBI" id="CHEBI:33019"/>
        <dbReference type="ChEBI" id="CHEBI:37563"/>
        <dbReference type="ChEBI" id="CHEBI:57823"/>
        <dbReference type="ChEBI" id="CHEBI:58262"/>
        <dbReference type="EC" id="2.7.7.60"/>
    </reaction>
</comment>
<evidence type="ECO:0000313" key="9">
    <source>
        <dbReference type="Proteomes" id="UP000640274"/>
    </source>
</evidence>
<feature type="site" description="Transition state stabilizer" evidence="7">
    <location>
        <position position="16"/>
    </location>
</feature>
<dbReference type="CDD" id="cd02516">
    <property type="entry name" value="CDP-ME_synthetase"/>
    <property type="match status" value="1"/>
</dbReference>
<dbReference type="EMBL" id="JAELUP010000016">
    <property type="protein sequence ID" value="MBJ6361006.1"/>
    <property type="molecule type" value="Genomic_DNA"/>
</dbReference>
<keyword evidence="9" id="KW-1185">Reference proteome</keyword>
<protein>
    <recommendedName>
        <fullName evidence="7">2-C-methyl-D-erythritol 4-phosphate cytidylyltransferase</fullName>
        <ecNumber evidence="7">2.7.7.60</ecNumber>
    </recommendedName>
    <alternativeName>
        <fullName evidence="7">4-diphosphocytidyl-2C-methyl-D-erythritol synthase</fullName>
    </alternativeName>
    <alternativeName>
        <fullName evidence="7">MEP cytidylyltransferase</fullName>
        <shortName evidence="7">MCT</shortName>
    </alternativeName>
</protein>
<dbReference type="PROSITE" id="PS01295">
    <property type="entry name" value="ISPD"/>
    <property type="match status" value="1"/>
</dbReference>
<evidence type="ECO:0000256" key="7">
    <source>
        <dbReference type="HAMAP-Rule" id="MF_00108"/>
    </source>
</evidence>
<dbReference type="PANTHER" id="PTHR32125:SF4">
    <property type="entry name" value="2-C-METHYL-D-ERYTHRITOL 4-PHOSPHATE CYTIDYLYLTRANSFERASE, CHLOROPLASTIC"/>
    <property type="match status" value="1"/>
</dbReference>
<evidence type="ECO:0000256" key="1">
    <source>
        <dbReference type="ARBA" id="ARBA00001282"/>
    </source>
</evidence>
<dbReference type="RefSeq" id="WP_199018632.1">
    <property type="nucleotide sequence ID" value="NZ_JAELUP010000016.1"/>
</dbReference>
<dbReference type="InterPro" id="IPR001228">
    <property type="entry name" value="IspD"/>
</dbReference>